<dbReference type="EMBL" id="JAFBDT010000002">
    <property type="protein sequence ID" value="MBM7560867.1"/>
    <property type="molecule type" value="Genomic_DNA"/>
</dbReference>
<accession>A0ABS2MNH2</accession>
<evidence type="ECO:0000256" key="1">
    <source>
        <dbReference type="SAM" id="Phobius"/>
    </source>
</evidence>
<feature type="transmembrane region" description="Helical" evidence="1">
    <location>
        <begin position="127"/>
        <end position="145"/>
    </location>
</feature>
<keyword evidence="3" id="KW-1185">Reference proteome</keyword>
<dbReference type="PANTHER" id="PTHR41771:SF1">
    <property type="entry name" value="MEMBRANE PROTEIN"/>
    <property type="match status" value="1"/>
</dbReference>
<keyword evidence="1" id="KW-0472">Membrane</keyword>
<keyword evidence="1" id="KW-1133">Transmembrane helix</keyword>
<feature type="transmembrane region" description="Helical" evidence="1">
    <location>
        <begin position="313"/>
        <end position="331"/>
    </location>
</feature>
<organism evidence="2 3">
    <name type="scientific">Fusibacter tunisiensis</name>
    <dbReference type="NCBI Taxonomy" id="1008308"/>
    <lineage>
        <taxon>Bacteria</taxon>
        <taxon>Bacillati</taxon>
        <taxon>Bacillota</taxon>
        <taxon>Clostridia</taxon>
        <taxon>Eubacteriales</taxon>
        <taxon>Eubacteriales Family XII. Incertae Sedis</taxon>
        <taxon>Fusibacter</taxon>
    </lineage>
</organism>
<feature type="transmembrane region" description="Helical" evidence="1">
    <location>
        <begin position="7"/>
        <end position="24"/>
    </location>
</feature>
<comment type="caution">
    <text evidence="2">The sequence shown here is derived from an EMBL/GenBank/DDBJ whole genome shotgun (WGS) entry which is preliminary data.</text>
</comment>
<dbReference type="PANTHER" id="PTHR41771">
    <property type="entry name" value="MEMBRANE PROTEIN-RELATED"/>
    <property type="match status" value="1"/>
</dbReference>
<reference evidence="2 3" key="1">
    <citation type="submission" date="2021-01" db="EMBL/GenBank/DDBJ databases">
        <title>Genomic Encyclopedia of Type Strains, Phase IV (KMG-IV): sequencing the most valuable type-strain genomes for metagenomic binning, comparative biology and taxonomic classification.</title>
        <authorList>
            <person name="Goeker M."/>
        </authorList>
    </citation>
    <scope>NUCLEOTIDE SEQUENCE [LARGE SCALE GENOMIC DNA]</scope>
    <source>
        <strain evidence="2 3">DSM 24436</strain>
    </source>
</reference>
<dbReference type="Proteomes" id="UP000767854">
    <property type="component" value="Unassembled WGS sequence"/>
</dbReference>
<dbReference type="Pfam" id="PF07907">
    <property type="entry name" value="YibE_F"/>
    <property type="match status" value="1"/>
</dbReference>
<feature type="transmembrane region" description="Helical" evidence="1">
    <location>
        <begin position="177"/>
        <end position="196"/>
    </location>
</feature>
<evidence type="ECO:0000313" key="2">
    <source>
        <dbReference type="EMBL" id="MBM7560867.1"/>
    </source>
</evidence>
<feature type="transmembrane region" description="Helical" evidence="1">
    <location>
        <begin position="351"/>
        <end position="373"/>
    </location>
</feature>
<evidence type="ECO:0000313" key="3">
    <source>
        <dbReference type="Proteomes" id="UP000767854"/>
    </source>
</evidence>
<feature type="transmembrane region" description="Helical" evidence="1">
    <location>
        <begin position="250"/>
        <end position="275"/>
    </location>
</feature>
<feature type="transmembrane region" description="Helical" evidence="1">
    <location>
        <begin position="203"/>
        <end position="230"/>
    </location>
</feature>
<dbReference type="RefSeq" id="WP_204661636.1">
    <property type="nucleotide sequence ID" value="NZ_JAFBDT010000002.1"/>
</dbReference>
<proteinExistence type="predicted"/>
<gene>
    <name evidence="2" type="ORF">JOC49_000381</name>
</gene>
<keyword evidence="1" id="KW-0812">Transmembrane</keyword>
<dbReference type="InterPro" id="IPR012507">
    <property type="entry name" value="YibE_F"/>
</dbReference>
<name>A0ABS2MNH2_9FIRM</name>
<protein>
    <submittedName>
        <fullName evidence="2">Membrane protein</fullName>
    </submittedName>
</protein>
<feature type="transmembrane region" description="Helical" evidence="1">
    <location>
        <begin position="152"/>
        <end position="171"/>
    </location>
</feature>
<sequence>MKNRNKWILLSIGILLYIGFMVWLNQPKEGDVPTAASQYTFEKAHVTQVISDKASEDTWTEGLRLGMQEILVTIDSGAFRGTELYAVNYLSAYGNVDLKEGSRIIVRMDVDDQGTPFIVTINGHDRSGMLIGMVILFSALLIGIGGRKGLSAIVGLAFTIISIWFFLMPLVQRGVHPIPASIVLIAITTFVSLVALNGFSKKTYVAIAGCVGGVTIAGLVALVAGIMTPINGFNMSEAEELVLRAADDGLLISGLLVSGVLIASLGAVMDVALTISSAIEEMKKIHPKIKTKALFASGINIGKDAMGTMANTLILAFAGASLNMLLLFRVFDYPYRQIFNSDLMTIEIMQGLAGSIGIVLTVPLVAALGASVYGSKK</sequence>